<accession>A0ACC3DQE9</accession>
<proteinExistence type="predicted"/>
<evidence type="ECO:0000313" key="1">
    <source>
        <dbReference type="EMBL" id="KAK3078746.1"/>
    </source>
</evidence>
<comment type="caution">
    <text evidence="1">The sequence shown here is derived from an EMBL/GenBank/DDBJ whole genome shotgun (WGS) entry which is preliminary data.</text>
</comment>
<organism evidence="1 2">
    <name type="scientific">Coniosporium uncinatum</name>
    <dbReference type="NCBI Taxonomy" id="93489"/>
    <lineage>
        <taxon>Eukaryota</taxon>
        <taxon>Fungi</taxon>
        <taxon>Dikarya</taxon>
        <taxon>Ascomycota</taxon>
        <taxon>Pezizomycotina</taxon>
        <taxon>Dothideomycetes</taxon>
        <taxon>Dothideomycetes incertae sedis</taxon>
        <taxon>Coniosporium</taxon>
    </lineage>
</organism>
<sequence length="550" mass="57292">PTTVKGSYEPVGKVDIAAIRAKAQGPSGSPAPPPPQSNDEGDERPRSLADRSAAFQQSERISSLPKPKIANKFGGANSFTGTKAPTPGGFGAKPLAAAAPVGTASKTFADEGGKTPAQIWAEKKARERGSSIGEQTTGGAFNKPASPISSQPSGGGGWSSGYSGKKWGAVQTTRTGGSNISAQRTGDEPQQEEEDDTAPSTGAVGSIRDRFAGAAPMGAPSGRPLPQPQEEEEEEDVAAPPPPMDSKPNASRGIPMPGLPSRPAQPQEEEEEEEEEEAPADETQHLPPPPRVPRQTEEEPEEEEDIRPSSPIRIAQPVARSAQPEEMSPTREPEQAMPTSSLNKAIAAAQQHDDADEEDDSGRGAGEQAAAATFGTSAAAAADPGADVGGKRALVQYDYEKAEDNEIELVEGQYVTDIELVDDDWWMGRNEKGETGLFPSNYVEIVEDGGGDGAGAAAQPTPPPPAPAQAQQQQQAPAAPSAGPGAGAAAAAKGQTATAQFDYEAAEDNELSFPDGATITGVEFPDDDWWYGHYNGKEGLFPANYVQLDE</sequence>
<protein>
    <submittedName>
        <fullName evidence="1">Uncharacterized protein</fullName>
    </submittedName>
</protein>
<reference evidence="1" key="1">
    <citation type="submission" date="2024-09" db="EMBL/GenBank/DDBJ databases">
        <title>Black Yeasts Isolated from many extreme environments.</title>
        <authorList>
            <person name="Coleine C."/>
            <person name="Stajich J.E."/>
            <person name="Selbmann L."/>
        </authorList>
    </citation>
    <scope>NUCLEOTIDE SEQUENCE</scope>
    <source>
        <strain evidence="1">CCFEE 5737</strain>
    </source>
</reference>
<evidence type="ECO:0000313" key="2">
    <source>
        <dbReference type="Proteomes" id="UP001186974"/>
    </source>
</evidence>
<feature type="non-terminal residue" evidence="1">
    <location>
        <position position="1"/>
    </location>
</feature>
<dbReference type="Proteomes" id="UP001186974">
    <property type="component" value="Unassembled WGS sequence"/>
</dbReference>
<dbReference type="EMBL" id="JAWDJW010001643">
    <property type="protein sequence ID" value="KAK3078746.1"/>
    <property type="molecule type" value="Genomic_DNA"/>
</dbReference>
<gene>
    <name evidence="1" type="ORF">LTS18_006718</name>
</gene>
<name>A0ACC3DQE9_9PEZI</name>
<keyword evidence="2" id="KW-1185">Reference proteome</keyword>